<dbReference type="GO" id="GO:0030246">
    <property type="term" value="F:carbohydrate binding"/>
    <property type="evidence" value="ECO:0007669"/>
    <property type="project" value="UniProtKB-UniRule"/>
</dbReference>
<proteinExistence type="inferred from homology"/>
<feature type="binding site" evidence="6">
    <location>
        <position position="62"/>
    </location>
    <ligand>
        <name>substrate</name>
    </ligand>
</feature>
<dbReference type="InParanoid" id="A0A4V6PV40"/>
<organism evidence="7 8">
    <name type="scientific">Roseateles toxinivorans</name>
    <dbReference type="NCBI Taxonomy" id="270368"/>
    <lineage>
        <taxon>Bacteria</taxon>
        <taxon>Pseudomonadati</taxon>
        <taxon>Pseudomonadota</taxon>
        <taxon>Betaproteobacteria</taxon>
        <taxon>Burkholderiales</taxon>
        <taxon>Sphaerotilaceae</taxon>
        <taxon>Roseateles</taxon>
    </lineage>
</organism>
<dbReference type="GO" id="GO:0005975">
    <property type="term" value="P:carbohydrate metabolic process"/>
    <property type="evidence" value="ECO:0007669"/>
    <property type="project" value="InterPro"/>
</dbReference>
<dbReference type="InterPro" id="IPR025532">
    <property type="entry name" value="G6P_1-epimerase"/>
</dbReference>
<feature type="binding site" evidence="6">
    <location>
        <position position="80"/>
    </location>
    <ligand>
        <name>substrate</name>
    </ligand>
</feature>
<evidence type="ECO:0000256" key="4">
    <source>
        <dbReference type="PIRNR" id="PIRNR016020"/>
    </source>
</evidence>
<dbReference type="AlphaFoldDB" id="A0A4V6PV40"/>
<evidence type="ECO:0000256" key="6">
    <source>
        <dbReference type="PIRSR" id="PIRSR016020-2"/>
    </source>
</evidence>
<evidence type="ECO:0000256" key="5">
    <source>
        <dbReference type="PIRSR" id="PIRSR016020-1"/>
    </source>
</evidence>
<dbReference type="PANTHER" id="PTHR11122">
    <property type="entry name" value="APOSPORY-ASSOCIATED PROTEIN C-RELATED"/>
    <property type="match status" value="1"/>
</dbReference>
<evidence type="ECO:0000256" key="2">
    <source>
        <dbReference type="ARBA" id="ARBA00005866"/>
    </source>
</evidence>
<evidence type="ECO:0000313" key="7">
    <source>
        <dbReference type="EMBL" id="TDP62537.1"/>
    </source>
</evidence>
<dbReference type="InterPro" id="IPR014718">
    <property type="entry name" value="GH-type_carb-bd"/>
</dbReference>
<feature type="binding site" evidence="6">
    <location>
        <position position="85"/>
    </location>
    <ligand>
        <name>substrate</name>
    </ligand>
</feature>
<dbReference type="GO" id="GO:0005737">
    <property type="term" value="C:cytoplasm"/>
    <property type="evidence" value="ECO:0007669"/>
    <property type="project" value="TreeGrafter"/>
</dbReference>
<keyword evidence="8" id="KW-1185">Reference proteome</keyword>
<dbReference type="InterPro" id="IPR011013">
    <property type="entry name" value="Gal_mutarotase_sf_dom"/>
</dbReference>
<protein>
    <recommendedName>
        <fullName evidence="4">Putative glucose-6-phosphate 1-epimerase</fullName>
        <ecNumber evidence="4">5.1.3.15</ecNumber>
    </recommendedName>
</protein>
<dbReference type="OrthoDB" id="9790727at2"/>
<comment type="catalytic activity">
    <reaction evidence="1">
        <text>alpha-D-glucose 6-phosphate = beta-D-glucose 6-phosphate</text>
        <dbReference type="Rhea" id="RHEA:16249"/>
        <dbReference type="ChEBI" id="CHEBI:58225"/>
        <dbReference type="ChEBI" id="CHEBI:58247"/>
        <dbReference type="EC" id="5.1.3.15"/>
    </reaction>
</comment>
<name>A0A4V6PV40_9BURK</name>
<keyword evidence="3 4" id="KW-0413">Isomerase</keyword>
<dbReference type="Proteomes" id="UP000295361">
    <property type="component" value="Unassembled WGS sequence"/>
</dbReference>
<dbReference type="PANTHER" id="PTHR11122:SF13">
    <property type="entry name" value="GLUCOSE-6-PHOSPHATE 1-EPIMERASE"/>
    <property type="match status" value="1"/>
</dbReference>
<dbReference type="EC" id="5.1.3.15" evidence="4"/>
<comment type="caution">
    <text evidence="7">The sequence shown here is derived from an EMBL/GenBank/DDBJ whole genome shotgun (WGS) entry which is preliminary data.</text>
</comment>
<dbReference type="SUPFAM" id="SSF74650">
    <property type="entry name" value="Galactose mutarotase-like"/>
    <property type="match status" value="1"/>
</dbReference>
<evidence type="ECO:0000313" key="8">
    <source>
        <dbReference type="Proteomes" id="UP000295361"/>
    </source>
</evidence>
<dbReference type="Gene3D" id="2.70.98.10">
    <property type="match status" value="1"/>
</dbReference>
<dbReference type="CDD" id="cd09020">
    <property type="entry name" value="D-hex-6-P-epi_like"/>
    <property type="match status" value="1"/>
</dbReference>
<dbReference type="EMBL" id="SNXS01000007">
    <property type="protein sequence ID" value="TDP62537.1"/>
    <property type="molecule type" value="Genomic_DNA"/>
</dbReference>
<gene>
    <name evidence="7" type="ORF">DES47_107115</name>
</gene>
<dbReference type="GO" id="GO:0047938">
    <property type="term" value="F:glucose-6-phosphate 1-epimerase activity"/>
    <property type="evidence" value="ECO:0007669"/>
    <property type="project" value="UniProtKB-UniRule"/>
</dbReference>
<sequence length="283" mass="31281">MSKAFAPSKHQGMDAITISAPDGARATVMLQGGHVVAWQPAGGVEQLYCSPTAVFASGKAVRGGIPVCFPQFGPRGPLPQHGFARTLPWQLMMAEQGKDDALCVLRLTDSDDTRKIWPHAFVLELTVRISGRRIDLELACENTGELPLEFMAALHSYLRLEDLTDARLHGLQGLSYEDMVAGKKDQVETADALRVSGEVDRVYAHATRALMLREPKHALRIEQEEFTDVVVWNPWSDRCVALPDMPDDDYHQMLCVEAARINVPVRLAPGEEWAGRQSLSLDI</sequence>
<comment type="similarity">
    <text evidence="2 4">Belongs to the glucose-6-phosphate 1-epimerase family.</text>
</comment>
<dbReference type="PIRSF" id="PIRSF016020">
    <property type="entry name" value="PHexose_mutarotase"/>
    <property type="match status" value="1"/>
</dbReference>
<feature type="active site" evidence="5">
    <location>
        <position position="155"/>
    </location>
</feature>
<evidence type="ECO:0000256" key="3">
    <source>
        <dbReference type="ARBA" id="ARBA00023235"/>
    </source>
</evidence>
<reference evidence="7 8" key="1">
    <citation type="submission" date="2019-03" db="EMBL/GenBank/DDBJ databases">
        <title>Genomic Encyclopedia of Type Strains, Phase IV (KMG-IV): sequencing the most valuable type-strain genomes for metagenomic binning, comparative biology and taxonomic classification.</title>
        <authorList>
            <person name="Goeker M."/>
        </authorList>
    </citation>
    <scope>NUCLEOTIDE SEQUENCE [LARGE SCALE GENOMIC DNA]</scope>
    <source>
        <strain evidence="7 8">DSM 16998</strain>
    </source>
</reference>
<dbReference type="FunCoup" id="A0A4V6PV40">
    <property type="interactions" value="423"/>
</dbReference>
<accession>A0A4V6PV40</accession>
<feature type="active site" evidence="5">
    <location>
        <position position="257"/>
    </location>
</feature>
<evidence type="ECO:0000256" key="1">
    <source>
        <dbReference type="ARBA" id="ARBA00001096"/>
    </source>
</evidence>
<dbReference type="Pfam" id="PF01263">
    <property type="entry name" value="Aldose_epim"/>
    <property type="match status" value="1"/>
</dbReference>
<dbReference type="InterPro" id="IPR008183">
    <property type="entry name" value="Aldose_1/G6P_1-epimerase"/>
</dbReference>